<evidence type="ECO:0000256" key="1">
    <source>
        <dbReference type="ARBA" id="ARBA00022490"/>
    </source>
</evidence>
<comment type="subcellular location">
    <subcellularLocation>
        <location evidence="3">Cytoplasm</location>
    </subcellularLocation>
    <text evidence="3">The tmRNA-SmpB complex associates with stalled 70S ribosomes.</text>
</comment>
<feature type="region of interest" description="Disordered" evidence="4">
    <location>
        <begin position="126"/>
        <end position="154"/>
    </location>
</feature>
<proteinExistence type="inferred from homology"/>
<dbReference type="PANTHER" id="PTHR30308">
    <property type="entry name" value="TMRNA-BINDING COMPONENT OF TRANS-TRANSLATION TAGGING COMPLEX"/>
    <property type="match status" value="1"/>
</dbReference>
<sequence length="154" mass="17523">MGESVARNKKAFHDYEILEKLEAGIVLQGSEVKAIRQGRVNLKDSFVKIIKGEAFLLNAHISHLSTANLNFAPNERAPRKLLLHVKQIRKWEMKVAKDGLTIVPLAIYFNAKNLAKVEIALARGKNEHDKRESLKEKDAQREAKTAMKNHLYKE</sequence>
<accession>I3XYG1</accession>
<dbReference type="NCBIfam" id="TIGR00086">
    <property type="entry name" value="smpB"/>
    <property type="match status" value="1"/>
</dbReference>
<keyword evidence="2 3" id="KW-0694">RNA-binding</keyword>
<dbReference type="GO" id="GO:0070930">
    <property type="term" value="P:trans-translation-dependent protein tagging"/>
    <property type="evidence" value="ECO:0007669"/>
    <property type="project" value="TreeGrafter"/>
</dbReference>
<dbReference type="CDD" id="cd09294">
    <property type="entry name" value="SmpB"/>
    <property type="match status" value="1"/>
</dbReference>
<dbReference type="InterPro" id="IPR020081">
    <property type="entry name" value="SsrA-bd_prot_CS"/>
</dbReference>
<dbReference type="STRING" id="760154.Sulba_1697"/>
<dbReference type="HOGENOM" id="CLU_108953_3_1_7"/>
<dbReference type="eggNOG" id="COG0691">
    <property type="taxonomic scope" value="Bacteria"/>
</dbReference>
<dbReference type="NCBIfam" id="NF003843">
    <property type="entry name" value="PRK05422.1"/>
    <property type="match status" value="1"/>
</dbReference>
<comment type="function">
    <text evidence="3">Required for rescue of stalled ribosomes mediated by trans-translation. Binds to transfer-messenger RNA (tmRNA), required for stable association of tmRNA with ribosomes. tmRNA and SmpB together mimic tRNA shape, replacing the anticodon stem-loop with SmpB. tmRNA is encoded by the ssrA gene; the 2 termini fold to resemble tRNA(Ala) and it encodes a 'tag peptide', a short internal open reading frame. During trans-translation Ala-aminoacylated tmRNA acts like a tRNA, entering the A-site of stalled ribosomes, displacing the stalled mRNA. The ribosome then switches to translate the ORF on the tmRNA; the nascent peptide is terminated with the 'tag peptide' encoded by the tmRNA and targeted for degradation. The ribosome is freed to recommence translation, which seems to be the essential function of trans-translation.</text>
</comment>
<evidence type="ECO:0000256" key="4">
    <source>
        <dbReference type="SAM" id="MobiDB-lite"/>
    </source>
</evidence>
<dbReference type="KEGG" id="sba:Sulba_1697"/>
<dbReference type="PROSITE" id="PS01317">
    <property type="entry name" value="SSRP"/>
    <property type="match status" value="1"/>
</dbReference>
<evidence type="ECO:0000313" key="6">
    <source>
        <dbReference type="Proteomes" id="UP000006176"/>
    </source>
</evidence>
<name>I3XYG1_SULBS</name>
<protein>
    <recommendedName>
        <fullName evidence="3">SsrA-binding protein</fullName>
    </recommendedName>
    <alternativeName>
        <fullName evidence="3">Small protein B</fullName>
    </alternativeName>
</protein>
<dbReference type="GO" id="GO:0070929">
    <property type="term" value="P:trans-translation"/>
    <property type="evidence" value="ECO:0007669"/>
    <property type="project" value="UniProtKB-UniRule"/>
</dbReference>
<dbReference type="OrthoDB" id="9805462at2"/>
<comment type="similarity">
    <text evidence="3">Belongs to the SmpB family.</text>
</comment>
<keyword evidence="1 3" id="KW-0963">Cytoplasm</keyword>
<dbReference type="InterPro" id="IPR023620">
    <property type="entry name" value="SmpB"/>
</dbReference>
<dbReference type="PANTHER" id="PTHR30308:SF2">
    <property type="entry name" value="SSRA-BINDING PROTEIN"/>
    <property type="match status" value="1"/>
</dbReference>
<evidence type="ECO:0000256" key="2">
    <source>
        <dbReference type="ARBA" id="ARBA00022884"/>
    </source>
</evidence>
<gene>
    <name evidence="3" type="primary">smpB</name>
    <name evidence="5" type="ordered locus">Sulba_1697</name>
</gene>
<dbReference type="Gene3D" id="2.40.280.10">
    <property type="match status" value="1"/>
</dbReference>
<dbReference type="HAMAP" id="MF_00023">
    <property type="entry name" value="SmpB"/>
    <property type="match status" value="1"/>
</dbReference>
<dbReference type="PATRIC" id="fig|760154.4.peg.1698"/>
<dbReference type="Pfam" id="PF01668">
    <property type="entry name" value="SmpB"/>
    <property type="match status" value="1"/>
</dbReference>
<dbReference type="EMBL" id="CP003333">
    <property type="protein sequence ID" value="AFL68985.1"/>
    <property type="molecule type" value="Genomic_DNA"/>
</dbReference>
<evidence type="ECO:0000256" key="3">
    <source>
        <dbReference type="HAMAP-Rule" id="MF_00023"/>
    </source>
</evidence>
<organism evidence="5 6">
    <name type="scientific">Sulfurospirillum barnesii (strain ATCC 700032 / DSM 10660 / SES-3)</name>
    <dbReference type="NCBI Taxonomy" id="760154"/>
    <lineage>
        <taxon>Bacteria</taxon>
        <taxon>Pseudomonadati</taxon>
        <taxon>Campylobacterota</taxon>
        <taxon>Epsilonproteobacteria</taxon>
        <taxon>Campylobacterales</taxon>
        <taxon>Sulfurospirillaceae</taxon>
        <taxon>Sulfurospirillum</taxon>
    </lineage>
</organism>
<dbReference type="AlphaFoldDB" id="I3XYG1"/>
<reference evidence="5 6" key="1">
    <citation type="submission" date="2012-06" db="EMBL/GenBank/DDBJ databases">
        <title>Complete sequence of Sulfurospirillum barnesii SES-3.</title>
        <authorList>
            <consortium name="US DOE Joint Genome Institute"/>
            <person name="Lucas S."/>
            <person name="Han J."/>
            <person name="Lapidus A."/>
            <person name="Cheng J.-F."/>
            <person name="Goodwin L."/>
            <person name="Pitluck S."/>
            <person name="Peters L."/>
            <person name="Ovchinnikova G."/>
            <person name="Lu M."/>
            <person name="Detter J.C."/>
            <person name="Han C."/>
            <person name="Tapia R."/>
            <person name="Land M."/>
            <person name="Hauser L."/>
            <person name="Kyrpides N."/>
            <person name="Ivanova N."/>
            <person name="Pagani I."/>
            <person name="Stolz J."/>
            <person name="Arkin A."/>
            <person name="Dehal P."/>
            <person name="Oremland R."/>
            <person name="Saltikov C."/>
            <person name="Basu P."/>
            <person name="Hollibaugh J."/>
            <person name="Newman D."/>
            <person name="Stolyar S."/>
            <person name="Hazen T."/>
            <person name="Woyke T."/>
        </authorList>
    </citation>
    <scope>NUCLEOTIDE SEQUENCE [LARGE SCALE GENOMIC DNA]</scope>
    <source>
        <strain evidence="6">ATCC 700032 / DSM 10660 / SES-3</strain>
    </source>
</reference>
<dbReference type="GO" id="GO:0003723">
    <property type="term" value="F:RNA binding"/>
    <property type="evidence" value="ECO:0007669"/>
    <property type="project" value="UniProtKB-UniRule"/>
</dbReference>
<dbReference type="InterPro" id="IPR000037">
    <property type="entry name" value="SsrA-bd_prot"/>
</dbReference>
<evidence type="ECO:0000313" key="5">
    <source>
        <dbReference type="EMBL" id="AFL68985.1"/>
    </source>
</evidence>
<dbReference type="Proteomes" id="UP000006176">
    <property type="component" value="Chromosome"/>
</dbReference>
<dbReference type="RefSeq" id="WP_014769861.1">
    <property type="nucleotide sequence ID" value="NC_018002.1"/>
</dbReference>
<dbReference type="GO" id="GO:0005829">
    <property type="term" value="C:cytosol"/>
    <property type="evidence" value="ECO:0007669"/>
    <property type="project" value="TreeGrafter"/>
</dbReference>
<keyword evidence="6" id="KW-1185">Reference proteome</keyword>
<dbReference type="SUPFAM" id="SSF74982">
    <property type="entry name" value="Small protein B (SmpB)"/>
    <property type="match status" value="1"/>
</dbReference>